<dbReference type="HOGENOM" id="CLU_1237593_0_0_1"/>
<dbReference type="OrthoDB" id="7549404at2759"/>
<dbReference type="AlphaFoldDB" id="A0A098VR45"/>
<gene>
    <name evidence="1" type="ORF">DI09_332p10</name>
</gene>
<evidence type="ECO:0000313" key="1">
    <source>
        <dbReference type="EMBL" id="KGG51513.1"/>
    </source>
</evidence>
<comment type="caution">
    <text evidence="1">The sequence shown here is derived from an EMBL/GenBank/DDBJ whole genome shotgun (WGS) entry which is preliminary data.</text>
</comment>
<keyword evidence="2" id="KW-1185">Reference proteome</keyword>
<name>A0A098VR45_9MICR</name>
<dbReference type="Proteomes" id="UP000029725">
    <property type="component" value="Unassembled WGS sequence"/>
</dbReference>
<accession>A0A098VR45</accession>
<dbReference type="VEuPathDB" id="MicrosporidiaDB:DI09_332p10"/>
<evidence type="ECO:0000313" key="2">
    <source>
        <dbReference type="Proteomes" id="UP000029725"/>
    </source>
</evidence>
<sequence>AVRDEVVTLLKSKDAVIPPTVSSLLIDLLHLPADTREELVEKKILVNEGAIQLLGTPMDRELEICEKKTLLSILANTWPFDIDFTQFNPCRFYSRFQVQNYNSIFTTMSYTKSPKRNNYCALLNDGCFFAISAIALIDSFSTGKRSFIMGKKLGVISKDDYVPKKIGNVEFSPFPGHTVKLVGVDSNLSAYDPKDIVSKCVIALNNSLTETYVVIALVNSFETD</sequence>
<feature type="non-terminal residue" evidence="1">
    <location>
        <position position="1"/>
    </location>
</feature>
<protein>
    <submittedName>
        <fullName evidence="1">Uncharacterized protein</fullName>
    </submittedName>
</protein>
<proteinExistence type="predicted"/>
<reference evidence="1 2" key="1">
    <citation type="submission" date="2014-04" db="EMBL/GenBank/DDBJ databases">
        <title>A new species of microsporidia sheds light on the evolution of extreme parasitism.</title>
        <authorList>
            <person name="Haag K.L."/>
            <person name="James T.Y."/>
            <person name="Larsson R."/>
            <person name="Schaer T.M."/>
            <person name="Refardt D."/>
            <person name="Pombert J.-F."/>
            <person name="Ebert D."/>
        </authorList>
    </citation>
    <scope>NUCLEOTIDE SEQUENCE [LARGE SCALE GENOMIC DNA]</scope>
    <source>
        <strain evidence="1 2">UGP3</strain>
        <tissue evidence="1">Spores</tissue>
    </source>
</reference>
<dbReference type="EMBL" id="JMKJ01000258">
    <property type="protein sequence ID" value="KGG51513.1"/>
    <property type="molecule type" value="Genomic_DNA"/>
</dbReference>
<organism evidence="1 2">
    <name type="scientific">Mitosporidium daphniae</name>
    <dbReference type="NCBI Taxonomy" id="1485682"/>
    <lineage>
        <taxon>Eukaryota</taxon>
        <taxon>Fungi</taxon>
        <taxon>Fungi incertae sedis</taxon>
        <taxon>Microsporidia</taxon>
        <taxon>Mitosporidium</taxon>
    </lineage>
</organism>